<evidence type="ECO:0000256" key="1">
    <source>
        <dbReference type="ARBA" id="ARBA00006594"/>
    </source>
</evidence>
<dbReference type="eggNOG" id="COG0286">
    <property type="taxonomic scope" value="Bacteria"/>
</dbReference>
<keyword evidence="6" id="KW-0680">Restriction system</keyword>
<proteinExistence type="inferred from homology"/>
<accession>I4BVR8</accession>
<evidence type="ECO:0000256" key="3">
    <source>
        <dbReference type="ARBA" id="ARBA00022603"/>
    </source>
</evidence>
<keyword evidence="12" id="KW-1185">Reference proteome</keyword>
<dbReference type="AlphaFoldDB" id="I4BVR8"/>
<dbReference type="PATRIC" id="fig|891968.3.peg.722"/>
<evidence type="ECO:0000256" key="8">
    <source>
        <dbReference type="SAM" id="Coils"/>
    </source>
</evidence>
<dbReference type="Pfam" id="PF02384">
    <property type="entry name" value="N6_Mtase"/>
    <property type="match status" value="1"/>
</dbReference>
<evidence type="ECO:0000256" key="2">
    <source>
        <dbReference type="ARBA" id="ARBA00011900"/>
    </source>
</evidence>
<comment type="similarity">
    <text evidence="1">Belongs to the N(4)/N(6)-methyltransferase family.</text>
</comment>
<name>I4BVR8_ACEMN</name>
<protein>
    <recommendedName>
        <fullName evidence="2">site-specific DNA-methyltransferase (adenine-specific)</fullName>
        <ecNumber evidence="2">2.1.1.72</ecNumber>
    </recommendedName>
</protein>
<keyword evidence="3 11" id="KW-0489">Methyltransferase</keyword>
<dbReference type="HOGENOM" id="CLU_013049_4_0_0"/>
<feature type="coiled-coil region" evidence="8">
    <location>
        <begin position="631"/>
        <end position="665"/>
    </location>
</feature>
<organism evidence="11 12">
    <name type="scientific">Acetomicrobium mobile (strain ATCC BAA-54 / DSM 13181 / JCM 12221 / NGA)</name>
    <name type="common">Anaerobaculum mobile</name>
    <dbReference type="NCBI Taxonomy" id="891968"/>
    <lineage>
        <taxon>Bacteria</taxon>
        <taxon>Thermotogati</taxon>
        <taxon>Synergistota</taxon>
        <taxon>Synergistia</taxon>
        <taxon>Synergistales</taxon>
        <taxon>Acetomicrobiaceae</taxon>
        <taxon>Acetomicrobium</taxon>
    </lineage>
</organism>
<dbReference type="SUPFAM" id="SSF53335">
    <property type="entry name" value="S-adenosyl-L-methionine-dependent methyltransferases"/>
    <property type="match status" value="1"/>
</dbReference>
<dbReference type="EMBL" id="CP003198">
    <property type="protein sequence ID" value="AFM21375.1"/>
    <property type="molecule type" value="Genomic_DNA"/>
</dbReference>
<dbReference type="InterPro" id="IPR051537">
    <property type="entry name" value="DNA_Adenine_Mtase"/>
</dbReference>
<dbReference type="REBASE" id="49116">
    <property type="entry name" value="M.Amo13181ORF730P"/>
</dbReference>
<evidence type="ECO:0000256" key="4">
    <source>
        <dbReference type="ARBA" id="ARBA00022679"/>
    </source>
</evidence>
<dbReference type="GO" id="GO:0009307">
    <property type="term" value="P:DNA restriction-modification system"/>
    <property type="evidence" value="ECO:0007669"/>
    <property type="project" value="UniProtKB-KW"/>
</dbReference>
<dbReference type="KEGG" id="amo:Anamo_0730"/>
<dbReference type="Gene3D" id="3.40.50.150">
    <property type="entry name" value="Vaccinia Virus protein VP39"/>
    <property type="match status" value="1"/>
</dbReference>
<dbReference type="GO" id="GO:0008170">
    <property type="term" value="F:N-methyltransferase activity"/>
    <property type="evidence" value="ECO:0007669"/>
    <property type="project" value="InterPro"/>
</dbReference>
<reference evidence="12" key="1">
    <citation type="journal article" date="2013" name="Stand. Genomic Sci.">
        <title>Complete genome sequence of the moderate thermophile Anaerobaculum mobile type strain (NGA(T)).</title>
        <authorList>
            <person name="Mavromatis K."/>
            <person name="Stackebrandt E."/>
            <person name="Held B."/>
            <person name="Lapidus A."/>
            <person name="Nolan M."/>
            <person name="Lucas S."/>
            <person name="Hammon N."/>
            <person name="Deshpande S."/>
            <person name="Cheng J.F."/>
            <person name="Tapia R."/>
            <person name="Goodwin L.A."/>
            <person name="Pitluck S."/>
            <person name="Liolios K."/>
            <person name="Pagani I."/>
            <person name="Ivanova N."/>
            <person name="Mikhailova N."/>
            <person name="Huntemann M."/>
            <person name="Pati A."/>
            <person name="Chen A."/>
            <person name="Palaniappan K."/>
            <person name="Land M."/>
            <person name="Rohde M."/>
            <person name="Spring S."/>
            <person name="Goker M."/>
            <person name="Woyke T."/>
            <person name="Detter J.C."/>
            <person name="Bristow J."/>
            <person name="Eisen J.A."/>
            <person name="Markowitz V."/>
            <person name="Hugenholtz P."/>
            <person name="Klenk H.P."/>
            <person name="Kyrpides N.C."/>
        </authorList>
    </citation>
    <scope>NUCLEOTIDE SEQUENCE</scope>
    <source>
        <strain evidence="12">ATCC BAA-54 / DSM 13181 / NGA</strain>
    </source>
</reference>
<evidence type="ECO:0000313" key="12">
    <source>
        <dbReference type="Proteomes" id="UP000006061"/>
    </source>
</evidence>
<evidence type="ECO:0000259" key="9">
    <source>
        <dbReference type="Pfam" id="PF02384"/>
    </source>
</evidence>
<dbReference type="PANTHER" id="PTHR42933:SF3">
    <property type="entry name" value="TYPE I RESTRICTION ENZYME MJAVIII METHYLASE SUBUNIT"/>
    <property type="match status" value="1"/>
</dbReference>
<evidence type="ECO:0000256" key="6">
    <source>
        <dbReference type="ARBA" id="ARBA00022747"/>
    </source>
</evidence>
<gene>
    <name evidence="11" type="ordered locus">Anamo_0730</name>
</gene>
<keyword evidence="4 11" id="KW-0808">Transferase</keyword>
<dbReference type="GO" id="GO:0032259">
    <property type="term" value="P:methylation"/>
    <property type="evidence" value="ECO:0007669"/>
    <property type="project" value="UniProtKB-KW"/>
</dbReference>
<dbReference type="Pfam" id="PF12161">
    <property type="entry name" value="HsdM_N"/>
    <property type="match status" value="1"/>
</dbReference>
<sequence length="851" mass="99930">MNNGKITLRQLETHLFKAADILRGKMDASEYKEYIFGMLFLKRVSDVFEVKRQELKDKFTAMGFSKDEIAELLEDHDTYEDTFFVPTRSRWENILNLKEDVGNQLNKALAALEEANPELDGVLKHIDFNAIKGKTRLKDQQLIDLIHHFNKYRLTNDDFEFPDLLGAAYEYLLREFADSAGKKGGEFYTPPQVKQLMVRLVKPQEGMSIYDPTVGSGGFLIESRQYVEEQGMNPKNLALYGQELNGLTWSICKMNMILHDIPDAHIENEDTLTNPAFTEKGYIKRFDRVLANPPFSQNYSRANMLYPERFKYGFTPETGKKGDLMFLQHMIASLKDDGIMATVMPHGVLFRGAQEKVIREGIARDDLIEAIIGLPPKLFYNVGIPACVIVINKNKPEYMKGRILFINADREYGEGRNQNYLRPEDIEKIVMVFDNKLEIPKYSRLVDLKEIEENDFNLNIRRYVDNSPDPEIEDVRAHLICGVPKREVDLYERSFRRFNVPLNLLFEEKDGEYLEFQTNIREKNDIKEIIENMNAINETMLKHKDRLKEWWNEVNPKIERFRGNNNLWDFRIKAIKGLKEALMPLGLLDEFRVSGIFVNWWEELKYDFKTIVSAGWSKNLIEDDRIKDKYFKAEVEEIEELESKIAEAEGELNELLEEFEDWDEEEQGSKTANKVKQYLEEEIKDILLVPKNQKWNKNFALALTKFNGEPLSDMTKKMIREMWQLHEKIDDKNKELSKWQRKLKSKTEELEGIYRKDKNTGQQVKVKEGKIDRKRNSLTESEAKGLLLEKFYDIVEEQLNRHLNAEKKEIIKIFENLWDKYKVSLAALKEERDEETKKLDEFLEKLGYYNV</sequence>
<dbReference type="STRING" id="891968.Anamo_0730"/>
<keyword evidence="5" id="KW-0949">S-adenosyl-L-methionine</keyword>
<dbReference type="InterPro" id="IPR003356">
    <property type="entry name" value="DNA_methylase_A-5"/>
</dbReference>
<dbReference type="GO" id="GO:0003677">
    <property type="term" value="F:DNA binding"/>
    <property type="evidence" value="ECO:0007669"/>
    <property type="project" value="InterPro"/>
</dbReference>
<dbReference type="InterPro" id="IPR038333">
    <property type="entry name" value="T1MK-like_N_sf"/>
</dbReference>
<dbReference type="PRINTS" id="PR00507">
    <property type="entry name" value="N12N6MTFRASE"/>
</dbReference>
<evidence type="ECO:0000259" key="10">
    <source>
        <dbReference type="Pfam" id="PF12161"/>
    </source>
</evidence>
<dbReference type="PANTHER" id="PTHR42933">
    <property type="entry name" value="SLR6095 PROTEIN"/>
    <property type="match status" value="1"/>
</dbReference>
<comment type="catalytic activity">
    <reaction evidence="7">
        <text>a 2'-deoxyadenosine in DNA + S-adenosyl-L-methionine = an N(6)-methyl-2'-deoxyadenosine in DNA + S-adenosyl-L-homocysteine + H(+)</text>
        <dbReference type="Rhea" id="RHEA:15197"/>
        <dbReference type="Rhea" id="RHEA-COMP:12418"/>
        <dbReference type="Rhea" id="RHEA-COMP:12419"/>
        <dbReference type="ChEBI" id="CHEBI:15378"/>
        <dbReference type="ChEBI" id="CHEBI:57856"/>
        <dbReference type="ChEBI" id="CHEBI:59789"/>
        <dbReference type="ChEBI" id="CHEBI:90615"/>
        <dbReference type="ChEBI" id="CHEBI:90616"/>
        <dbReference type="EC" id="2.1.1.72"/>
    </reaction>
</comment>
<dbReference type="InterPro" id="IPR022749">
    <property type="entry name" value="D12N6_MeTrfase_N"/>
</dbReference>
<dbReference type="Proteomes" id="UP000006061">
    <property type="component" value="Chromosome"/>
</dbReference>
<dbReference type="Gene3D" id="1.20.1260.30">
    <property type="match status" value="1"/>
</dbReference>
<keyword evidence="8" id="KW-0175">Coiled coil</keyword>
<feature type="domain" description="DNA methylase adenine-specific" evidence="9">
    <location>
        <begin position="163"/>
        <end position="467"/>
    </location>
</feature>
<feature type="domain" description="N6 adenine-specific DNA methyltransferase N-terminal" evidence="10">
    <location>
        <begin position="11"/>
        <end position="149"/>
    </location>
</feature>
<dbReference type="GO" id="GO:0009007">
    <property type="term" value="F:site-specific DNA-methyltransferase (adenine-specific) activity"/>
    <property type="evidence" value="ECO:0007669"/>
    <property type="project" value="UniProtKB-EC"/>
</dbReference>
<dbReference type="EC" id="2.1.1.72" evidence="2"/>
<evidence type="ECO:0000313" key="11">
    <source>
        <dbReference type="EMBL" id="AFM21375.1"/>
    </source>
</evidence>
<dbReference type="InterPro" id="IPR029063">
    <property type="entry name" value="SAM-dependent_MTases_sf"/>
</dbReference>
<evidence type="ECO:0000256" key="5">
    <source>
        <dbReference type="ARBA" id="ARBA00022691"/>
    </source>
</evidence>
<evidence type="ECO:0000256" key="7">
    <source>
        <dbReference type="ARBA" id="ARBA00047942"/>
    </source>
</evidence>
<feature type="coiled-coil region" evidence="8">
    <location>
        <begin position="722"/>
        <end position="756"/>
    </location>
</feature>